<organism evidence="16 17">
    <name type="scientific">Carnobacterium iners</name>
    <dbReference type="NCBI Taxonomy" id="1073423"/>
    <lineage>
        <taxon>Bacteria</taxon>
        <taxon>Bacillati</taxon>
        <taxon>Bacillota</taxon>
        <taxon>Bacilli</taxon>
        <taxon>Lactobacillales</taxon>
        <taxon>Carnobacteriaceae</taxon>
        <taxon>Carnobacterium</taxon>
    </lineage>
</organism>
<dbReference type="InterPro" id="IPR050640">
    <property type="entry name" value="Bact_2-comp_sensor_kinase"/>
</dbReference>
<dbReference type="InterPro" id="IPR003018">
    <property type="entry name" value="GAF"/>
</dbReference>
<gene>
    <name evidence="16" type="ORF">SAMN04488700_1683</name>
</gene>
<name>A0A1X7NAJ9_9LACT</name>
<dbReference type="Gene3D" id="3.30.565.10">
    <property type="entry name" value="Histidine kinase-like ATPase, C-terminal domain"/>
    <property type="match status" value="1"/>
</dbReference>
<evidence type="ECO:0000256" key="8">
    <source>
        <dbReference type="ARBA" id="ARBA00022989"/>
    </source>
</evidence>
<dbReference type="Proteomes" id="UP000193435">
    <property type="component" value="Unassembled WGS sequence"/>
</dbReference>
<keyword evidence="3" id="KW-0808">Transferase</keyword>
<feature type="domain" description="Signal transduction histidine kinase internal region" evidence="13">
    <location>
        <begin position="378"/>
        <end position="456"/>
    </location>
</feature>
<keyword evidence="6 16" id="KW-0418">Kinase</keyword>
<dbReference type="PANTHER" id="PTHR34220">
    <property type="entry name" value="SENSOR HISTIDINE KINASE YPDA"/>
    <property type="match status" value="1"/>
</dbReference>
<keyword evidence="17" id="KW-1185">Reference proteome</keyword>
<keyword evidence="9" id="KW-0902">Two-component regulatory system</keyword>
<feature type="transmembrane region" description="Helical" evidence="11">
    <location>
        <begin position="120"/>
        <end position="139"/>
    </location>
</feature>
<evidence type="ECO:0000256" key="9">
    <source>
        <dbReference type="ARBA" id="ARBA00023012"/>
    </source>
</evidence>
<dbReference type="InterPro" id="IPR036890">
    <property type="entry name" value="HATPase_C_sf"/>
</dbReference>
<dbReference type="SUPFAM" id="SSF55781">
    <property type="entry name" value="GAF domain-like"/>
    <property type="match status" value="1"/>
</dbReference>
<evidence type="ECO:0000256" key="3">
    <source>
        <dbReference type="ARBA" id="ARBA00022679"/>
    </source>
</evidence>
<dbReference type="SUPFAM" id="SSF55874">
    <property type="entry name" value="ATPase domain of HSP90 chaperone/DNA topoisomerase II/histidine kinase"/>
    <property type="match status" value="1"/>
</dbReference>
<evidence type="ECO:0000256" key="5">
    <source>
        <dbReference type="ARBA" id="ARBA00022741"/>
    </source>
</evidence>
<evidence type="ECO:0000256" key="6">
    <source>
        <dbReference type="ARBA" id="ARBA00022777"/>
    </source>
</evidence>
<reference evidence="16 17" key="1">
    <citation type="submission" date="2017-04" db="EMBL/GenBank/DDBJ databases">
        <authorList>
            <person name="Afonso C.L."/>
            <person name="Miller P.J."/>
            <person name="Scott M.A."/>
            <person name="Spackman E."/>
            <person name="Goraichik I."/>
            <person name="Dimitrov K.M."/>
            <person name="Suarez D.L."/>
            <person name="Swayne D.E."/>
        </authorList>
    </citation>
    <scope>NUCLEOTIDE SEQUENCE [LARGE SCALE GENOMIC DNA]</scope>
    <source>
        <strain evidence="16 17">LMG26642</strain>
    </source>
</reference>
<sequence>MLNLVILMIERVGLIIIVAYMLMNIRYFKTMLTKRHYLSTKIQLILVFGIFAIISNFTGVEIGKDQVVSDQLFTTLSENASLANTRVLTIGVSGLIGGPFVGVSVGIISGIHRFTQGGEAAFIYVVSSILIGLFTGLYGMRTMKKNHYPTVIEGIIIGALAEGIQMACILILSSNFRDSIELVRFISLPMVLINSLGTAIFLSIIRTTLQQEEQTKAVQTHDVLQLANETLPFFRQGMYEEPCTAAAEIIMRFIKVSAVSITDQERILAHVGAGSDHHIPSNAILTDLSKEVLREGKVKEAFTHEEIGCHHKGCPLEAAIVIPLKSKDRTVGVLKMYFTDKNELTYVIKQLAEGLGNIISSQIELGEAELQGKLLKDAEIKSLQAQVNPHFFFNAINTISALIRVDSEQARALLVQLSHYFRANLQGARTNLIPLAKELEHVEAYLSIEQARFPERYQVEFRIEPSLNQVLLPPFIIQLLVENAIRHAFEGRKVDNHVLVSAHAIENNLVLSVSDNGFGIKSDRLGKLGREIVPSEKGTGSALENLNKRLVSLFGESAALKIETSNKGTTFSCMVPCKERTKDHAYPTR</sequence>
<evidence type="ECO:0000256" key="11">
    <source>
        <dbReference type="SAM" id="Phobius"/>
    </source>
</evidence>
<evidence type="ECO:0000256" key="10">
    <source>
        <dbReference type="ARBA" id="ARBA00023136"/>
    </source>
</evidence>
<dbReference type="Pfam" id="PF06580">
    <property type="entry name" value="His_kinase"/>
    <property type="match status" value="1"/>
</dbReference>
<comment type="subcellular location">
    <subcellularLocation>
        <location evidence="1">Cell membrane</location>
        <topology evidence="1">Multi-pass membrane protein</topology>
    </subcellularLocation>
</comment>
<dbReference type="PANTHER" id="PTHR34220:SF7">
    <property type="entry name" value="SENSOR HISTIDINE KINASE YPDA"/>
    <property type="match status" value="1"/>
</dbReference>
<dbReference type="InterPro" id="IPR010559">
    <property type="entry name" value="Sig_transdc_His_kin_internal"/>
</dbReference>
<feature type="transmembrane region" description="Helical" evidence="11">
    <location>
        <begin position="185"/>
        <end position="205"/>
    </location>
</feature>
<feature type="domain" description="Signal transduction histidine kinase 5TM receptor LytS transmembrane region" evidence="14">
    <location>
        <begin position="26"/>
        <end position="207"/>
    </location>
</feature>
<evidence type="ECO:0000259" key="14">
    <source>
        <dbReference type="Pfam" id="PF07694"/>
    </source>
</evidence>
<feature type="transmembrane region" description="Helical" evidence="11">
    <location>
        <begin position="151"/>
        <end position="173"/>
    </location>
</feature>
<dbReference type="GO" id="GO:0005886">
    <property type="term" value="C:plasma membrane"/>
    <property type="evidence" value="ECO:0007669"/>
    <property type="project" value="UniProtKB-SubCell"/>
</dbReference>
<feature type="transmembrane region" description="Helical" evidence="11">
    <location>
        <begin position="44"/>
        <end position="63"/>
    </location>
</feature>
<feature type="transmembrane region" description="Helical" evidence="11">
    <location>
        <begin position="6"/>
        <end position="23"/>
    </location>
</feature>
<evidence type="ECO:0000259" key="12">
    <source>
        <dbReference type="Pfam" id="PF02518"/>
    </source>
</evidence>
<keyword evidence="8 11" id="KW-1133">Transmembrane helix</keyword>
<dbReference type="AlphaFoldDB" id="A0A1X7NAJ9"/>
<dbReference type="Pfam" id="PF13492">
    <property type="entry name" value="GAF_3"/>
    <property type="match status" value="1"/>
</dbReference>
<dbReference type="Pfam" id="PF07694">
    <property type="entry name" value="5TM-5TMR_LYT"/>
    <property type="match status" value="1"/>
</dbReference>
<evidence type="ECO:0000313" key="17">
    <source>
        <dbReference type="Proteomes" id="UP000193435"/>
    </source>
</evidence>
<dbReference type="EMBL" id="FXBJ01000002">
    <property type="protein sequence ID" value="SMH34615.1"/>
    <property type="molecule type" value="Genomic_DNA"/>
</dbReference>
<dbReference type="GO" id="GO:0005524">
    <property type="term" value="F:ATP binding"/>
    <property type="evidence" value="ECO:0007669"/>
    <property type="project" value="UniProtKB-KW"/>
</dbReference>
<feature type="domain" description="Histidine kinase/HSP90-like ATPase" evidence="12">
    <location>
        <begin position="476"/>
        <end position="577"/>
    </location>
</feature>
<keyword evidence="5" id="KW-0547">Nucleotide-binding</keyword>
<evidence type="ECO:0000256" key="1">
    <source>
        <dbReference type="ARBA" id="ARBA00004651"/>
    </source>
</evidence>
<dbReference type="GO" id="GO:0000155">
    <property type="term" value="F:phosphorelay sensor kinase activity"/>
    <property type="evidence" value="ECO:0007669"/>
    <property type="project" value="InterPro"/>
</dbReference>
<dbReference type="InterPro" id="IPR003594">
    <property type="entry name" value="HATPase_dom"/>
</dbReference>
<evidence type="ECO:0000256" key="4">
    <source>
        <dbReference type="ARBA" id="ARBA00022692"/>
    </source>
</evidence>
<dbReference type="Pfam" id="PF02518">
    <property type="entry name" value="HATPase_c"/>
    <property type="match status" value="1"/>
</dbReference>
<accession>A0A1X7NAJ9</accession>
<dbReference type="RefSeq" id="WP_085559805.1">
    <property type="nucleotide sequence ID" value="NZ_FOAH01000005.1"/>
</dbReference>
<keyword evidence="4 11" id="KW-0812">Transmembrane</keyword>
<dbReference type="InterPro" id="IPR011620">
    <property type="entry name" value="Sig_transdc_His_kinase_LytS_TM"/>
</dbReference>
<keyword evidence="7" id="KW-0067">ATP-binding</keyword>
<evidence type="ECO:0000313" key="16">
    <source>
        <dbReference type="EMBL" id="SMH34615.1"/>
    </source>
</evidence>
<keyword evidence="2" id="KW-1003">Cell membrane</keyword>
<evidence type="ECO:0000256" key="7">
    <source>
        <dbReference type="ARBA" id="ARBA00022840"/>
    </source>
</evidence>
<feature type="transmembrane region" description="Helical" evidence="11">
    <location>
        <begin position="83"/>
        <end position="108"/>
    </location>
</feature>
<proteinExistence type="predicted"/>
<protein>
    <submittedName>
        <fullName evidence="16">Two-component system, LytT family, sensor histidine kinase LytS</fullName>
    </submittedName>
</protein>
<evidence type="ECO:0000259" key="15">
    <source>
        <dbReference type="Pfam" id="PF13492"/>
    </source>
</evidence>
<feature type="domain" description="GAF" evidence="15">
    <location>
        <begin position="254"/>
        <end position="364"/>
    </location>
</feature>
<dbReference type="OrthoDB" id="9776552at2"/>
<evidence type="ECO:0000256" key="2">
    <source>
        <dbReference type="ARBA" id="ARBA00022475"/>
    </source>
</evidence>
<dbReference type="GO" id="GO:0071555">
    <property type="term" value="P:cell wall organization"/>
    <property type="evidence" value="ECO:0007669"/>
    <property type="project" value="InterPro"/>
</dbReference>
<dbReference type="STRING" id="1073423.SAMN04488700_1683"/>
<dbReference type="Gene3D" id="1.10.1760.20">
    <property type="match status" value="1"/>
</dbReference>
<keyword evidence="10 11" id="KW-0472">Membrane</keyword>
<evidence type="ECO:0000259" key="13">
    <source>
        <dbReference type="Pfam" id="PF06580"/>
    </source>
</evidence>